<evidence type="ECO:0000256" key="10">
    <source>
        <dbReference type="ARBA" id="ARBA00023049"/>
    </source>
</evidence>
<comment type="caution">
    <text evidence="14">The sequence shown here is derived from an EMBL/GenBank/DDBJ whole genome shotgun (WGS) entry which is preliminary data.</text>
</comment>
<comment type="similarity">
    <text evidence="3">Belongs to the peptidase M50B family.</text>
</comment>
<keyword evidence="15" id="KW-1185">Reference proteome</keyword>
<evidence type="ECO:0000313" key="14">
    <source>
        <dbReference type="EMBL" id="MFC7748411.1"/>
    </source>
</evidence>
<protein>
    <submittedName>
        <fullName evidence="14">M50 family metallopeptidase</fullName>
        <ecNumber evidence="14">3.4.24.-</ecNumber>
    </submittedName>
</protein>
<keyword evidence="10" id="KW-0482">Metalloprotease</keyword>
<keyword evidence="6" id="KW-0479">Metal-binding</keyword>
<dbReference type="EMBL" id="JBHTGQ010000002">
    <property type="protein sequence ID" value="MFC7748411.1"/>
    <property type="molecule type" value="Genomic_DNA"/>
</dbReference>
<keyword evidence="9 12" id="KW-1133">Transmembrane helix</keyword>
<evidence type="ECO:0000256" key="5">
    <source>
        <dbReference type="ARBA" id="ARBA00022692"/>
    </source>
</evidence>
<evidence type="ECO:0000256" key="2">
    <source>
        <dbReference type="ARBA" id="ARBA00004141"/>
    </source>
</evidence>
<gene>
    <name evidence="14" type="ORF">ACFQWB_00435</name>
</gene>
<feature type="transmembrane region" description="Helical" evidence="12">
    <location>
        <begin position="82"/>
        <end position="106"/>
    </location>
</feature>
<evidence type="ECO:0000256" key="12">
    <source>
        <dbReference type="SAM" id="Phobius"/>
    </source>
</evidence>
<dbReference type="Pfam" id="PF02163">
    <property type="entry name" value="Peptidase_M50"/>
    <property type="match status" value="2"/>
</dbReference>
<evidence type="ECO:0000256" key="4">
    <source>
        <dbReference type="ARBA" id="ARBA00022670"/>
    </source>
</evidence>
<dbReference type="EC" id="3.4.24.-" evidence="14"/>
<dbReference type="RefSeq" id="WP_138788960.1">
    <property type="nucleotide sequence ID" value="NZ_JBHTGQ010000002.1"/>
</dbReference>
<evidence type="ECO:0000256" key="6">
    <source>
        <dbReference type="ARBA" id="ARBA00022723"/>
    </source>
</evidence>
<feature type="transmembrane region" description="Helical" evidence="12">
    <location>
        <begin position="153"/>
        <end position="177"/>
    </location>
</feature>
<evidence type="ECO:0000256" key="1">
    <source>
        <dbReference type="ARBA" id="ARBA00001947"/>
    </source>
</evidence>
<feature type="domain" description="Peptidase M50" evidence="13">
    <location>
        <begin position="115"/>
        <end position="164"/>
    </location>
</feature>
<keyword evidence="5 12" id="KW-0812">Transmembrane</keyword>
<feature type="transmembrane region" description="Helical" evidence="12">
    <location>
        <begin position="112"/>
        <end position="132"/>
    </location>
</feature>
<evidence type="ECO:0000256" key="7">
    <source>
        <dbReference type="ARBA" id="ARBA00022801"/>
    </source>
</evidence>
<keyword evidence="11 12" id="KW-0472">Membrane</keyword>
<dbReference type="PANTHER" id="PTHR39188:SF3">
    <property type="entry name" value="STAGE IV SPORULATION PROTEIN FB"/>
    <property type="match status" value="1"/>
</dbReference>
<proteinExistence type="inferred from homology"/>
<dbReference type="CDD" id="cd06161">
    <property type="entry name" value="S2P-M50_SpoIVFB"/>
    <property type="match status" value="1"/>
</dbReference>
<dbReference type="SUPFAM" id="SSF54631">
    <property type="entry name" value="CBS-domain pair"/>
    <property type="match status" value="1"/>
</dbReference>
<accession>A0ABW2UWZ1</accession>
<evidence type="ECO:0000313" key="15">
    <source>
        <dbReference type="Proteomes" id="UP001596528"/>
    </source>
</evidence>
<dbReference type="Proteomes" id="UP001596528">
    <property type="component" value="Unassembled WGS sequence"/>
</dbReference>
<dbReference type="InterPro" id="IPR046342">
    <property type="entry name" value="CBS_dom_sf"/>
</dbReference>
<evidence type="ECO:0000259" key="13">
    <source>
        <dbReference type="Pfam" id="PF02163"/>
    </source>
</evidence>
<reference evidence="15" key="1">
    <citation type="journal article" date="2019" name="Int. J. Syst. Evol. Microbiol.">
        <title>The Global Catalogue of Microorganisms (GCM) 10K type strain sequencing project: providing services to taxonomists for standard genome sequencing and annotation.</title>
        <authorList>
            <consortium name="The Broad Institute Genomics Platform"/>
            <consortium name="The Broad Institute Genome Sequencing Center for Infectious Disease"/>
            <person name="Wu L."/>
            <person name="Ma J."/>
        </authorList>
    </citation>
    <scope>NUCLEOTIDE SEQUENCE [LARGE SCALE GENOMIC DNA]</scope>
    <source>
        <strain evidence="15">JCM 18657</strain>
    </source>
</reference>
<evidence type="ECO:0000256" key="11">
    <source>
        <dbReference type="ARBA" id="ARBA00023136"/>
    </source>
</evidence>
<keyword evidence="7 14" id="KW-0378">Hydrolase</keyword>
<evidence type="ECO:0000256" key="3">
    <source>
        <dbReference type="ARBA" id="ARBA00007931"/>
    </source>
</evidence>
<evidence type="ECO:0000256" key="9">
    <source>
        <dbReference type="ARBA" id="ARBA00022989"/>
    </source>
</evidence>
<comment type="subcellular location">
    <subcellularLocation>
        <location evidence="2">Membrane</location>
        <topology evidence="2">Multi-pass membrane protein</topology>
    </subcellularLocation>
</comment>
<dbReference type="GO" id="GO:0016787">
    <property type="term" value="F:hydrolase activity"/>
    <property type="evidence" value="ECO:0007669"/>
    <property type="project" value="UniProtKB-KW"/>
</dbReference>
<dbReference type="PANTHER" id="PTHR39188">
    <property type="entry name" value="MEMBRANE-ASSOCIATED ZINC METALLOPROTEASE M50B"/>
    <property type="match status" value="1"/>
</dbReference>
<feature type="domain" description="Peptidase M50" evidence="13">
    <location>
        <begin position="31"/>
        <end position="103"/>
    </location>
</feature>
<keyword evidence="4" id="KW-0645">Protease</keyword>
<name>A0ABW2UWZ1_9BACL</name>
<feature type="transmembrane region" description="Helical" evidence="12">
    <location>
        <begin position="183"/>
        <end position="203"/>
    </location>
</feature>
<sequence>MVNISGVAFRVHPLFVLVMALAVATGNWLEIVTLFGIVLIHELGHLAAALRMGWPVREVQLLPFGGVLVTDESGRSTAKEEIAVAIAGPLQHVWLIGAAYLFGWLGWWPADWTAYFISANAGIALFNLLPVLPLDGGRIVMAVATRWIPYYRAVRIGAWIGLAVSAAYVAAAVGMPWQAGHSGIRLNLLMIGLFLFASNWQSWKHAGIQFLRFLMHREQRSARLVDRTALAQPIVARGGRTVSDVVKLFVRDRYHLIYVLDPLGRVSAVLPESRLLEAMLAERRGNCALSDLFVVK</sequence>
<comment type="cofactor">
    <cofactor evidence="1">
        <name>Zn(2+)</name>
        <dbReference type="ChEBI" id="CHEBI:29105"/>
    </cofactor>
</comment>
<organism evidence="14 15">
    <name type="scientific">Paenibacillus thermoaerophilus</name>
    <dbReference type="NCBI Taxonomy" id="1215385"/>
    <lineage>
        <taxon>Bacteria</taxon>
        <taxon>Bacillati</taxon>
        <taxon>Bacillota</taxon>
        <taxon>Bacilli</taxon>
        <taxon>Bacillales</taxon>
        <taxon>Paenibacillaceae</taxon>
        <taxon>Paenibacillus</taxon>
    </lineage>
</organism>
<keyword evidence="8" id="KW-0862">Zinc</keyword>
<dbReference type="InterPro" id="IPR008915">
    <property type="entry name" value="Peptidase_M50"/>
</dbReference>
<evidence type="ECO:0000256" key="8">
    <source>
        <dbReference type="ARBA" id="ARBA00022833"/>
    </source>
</evidence>